<sequence>MNEYGYMPGIYPGIVRSYNQERRTCRVEIPGSTDGGDVLPEAEIKYSIGDKSRDGEFTTEIEILPGDTVWIQFIGGDSRYPVITGYRNPQAGNSVDYRRWHHENIEMLANTLLNALSGSDTRIKAGTDVQIQAAADVLLKAAAQVLTQSNGKTEIKSVDRVLIKSVSSQIVLESATGKLII</sequence>
<proteinExistence type="predicted"/>
<dbReference type="Proteomes" id="UP000199459">
    <property type="component" value="Unassembled WGS sequence"/>
</dbReference>
<dbReference type="STRING" id="917.SAMN05216326_12725"/>
<accession>A0A1H8J1Q8</accession>
<gene>
    <name evidence="1" type="ORF">SAMN05216325_1513</name>
</gene>
<dbReference type="EMBL" id="FOCP01000051">
    <property type="protein sequence ID" value="SEN74900.1"/>
    <property type="molecule type" value="Genomic_DNA"/>
</dbReference>
<evidence type="ECO:0000313" key="1">
    <source>
        <dbReference type="EMBL" id="SEN74900.1"/>
    </source>
</evidence>
<dbReference type="AlphaFoldDB" id="A0A1H8J1Q8"/>
<dbReference type="RefSeq" id="WP_143056987.1">
    <property type="nucleotide sequence ID" value="NZ_FOCP01000051.1"/>
</dbReference>
<reference evidence="1 2" key="1">
    <citation type="submission" date="2016-10" db="EMBL/GenBank/DDBJ databases">
        <authorList>
            <person name="de Groot N.N."/>
        </authorList>
    </citation>
    <scope>NUCLEOTIDE SEQUENCE [LARGE SCALE GENOMIC DNA]</scope>
    <source>
        <strain evidence="1 2">Nm22</strain>
    </source>
</reference>
<dbReference type="OrthoDB" id="8684164at2"/>
<evidence type="ECO:0000313" key="2">
    <source>
        <dbReference type="Proteomes" id="UP000199459"/>
    </source>
</evidence>
<organism evidence="1 2">
    <name type="scientific">Nitrosomonas marina</name>
    <dbReference type="NCBI Taxonomy" id="917"/>
    <lineage>
        <taxon>Bacteria</taxon>
        <taxon>Pseudomonadati</taxon>
        <taxon>Pseudomonadota</taxon>
        <taxon>Betaproteobacteria</taxon>
        <taxon>Nitrosomonadales</taxon>
        <taxon>Nitrosomonadaceae</taxon>
        <taxon>Nitrosomonas</taxon>
    </lineage>
</organism>
<evidence type="ECO:0008006" key="3">
    <source>
        <dbReference type="Google" id="ProtNLM"/>
    </source>
</evidence>
<protein>
    <recommendedName>
        <fullName evidence="3">Gp5/Type VI secretion system Vgr protein OB-fold domain-containing protein</fullName>
    </recommendedName>
</protein>
<name>A0A1H8J1Q8_9PROT</name>